<keyword evidence="3 7" id="KW-0378">Hydrolase</keyword>
<dbReference type="CDD" id="cd00056">
    <property type="entry name" value="ENDO3c"/>
    <property type="match status" value="1"/>
</dbReference>
<feature type="domain" description="HhH-GPD" evidence="9">
    <location>
        <begin position="51"/>
        <end position="202"/>
    </location>
</feature>
<keyword evidence="7" id="KW-0539">Nucleus</keyword>
<comment type="caution">
    <text evidence="7">Lacks conserved residue(s) required for the propagation of feature annotation.</text>
</comment>
<dbReference type="FunFam" id="1.10.340.30:FF:000001">
    <property type="entry name" value="Endonuclease III"/>
    <property type="match status" value="1"/>
</dbReference>
<dbReference type="SMART" id="SM00478">
    <property type="entry name" value="ENDO3c"/>
    <property type="match status" value="1"/>
</dbReference>
<evidence type="ECO:0000256" key="1">
    <source>
        <dbReference type="ARBA" id="ARBA00008343"/>
    </source>
</evidence>
<evidence type="ECO:0000259" key="9">
    <source>
        <dbReference type="SMART" id="SM00478"/>
    </source>
</evidence>
<reference evidence="10" key="1">
    <citation type="submission" date="2016-10" db="EMBL/GenBank/DDBJ databases">
        <authorList>
            <person name="Benchimol M."/>
            <person name="Almeida L.G."/>
            <person name="Vasconcelos A.T."/>
            <person name="Perreira-Neves A."/>
            <person name="Rosa I.A."/>
            <person name="Tasca T."/>
            <person name="Bogo M.R."/>
            <person name="de Souza W."/>
        </authorList>
    </citation>
    <scope>NUCLEOTIDE SEQUENCE [LARGE SCALE GENOMIC DNA]</scope>
    <source>
        <strain evidence="10">K</strain>
    </source>
</reference>
<gene>
    <name evidence="7" type="primary">NTH1</name>
    <name evidence="10" type="ORF">TRFO_26618</name>
</gene>
<dbReference type="Gene3D" id="1.10.1670.10">
    <property type="entry name" value="Helix-hairpin-Helix base-excision DNA repair enzymes (C-terminal)"/>
    <property type="match status" value="1"/>
</dbReference>
<dbReference type="Gene3D" id="1.10.340.30">
    <property type="entry name" value="Hypothetical protein, domain 2"/>
    <property type="match status" value="1"/>
</dbReference>
<comment type="function">
    <text evidence="7">Bifunctional DNA N-glycosylase with associated apurinic/apyrimidinic (AP) lyase function that catalyzes the first step in base excision repair (BER), the primary repair pathway for the repair of oxidative DNA damage. The DNA N-glycosylase activity releases the damaged DNA base from DNA by cleaving the N-glycosidic bond, leaving an AP site. The AP lyase activity cleaves the phosphodiester bond 3' to the AP site by a beta-elimination. Primarily recognizes and repairs oxidative base damage of pyrimidines.</text>
</comment>
<evidence type="ECO:0000313" key="10">
    <source>
        <dbReference type="EMBL" id="OHT05554.1"/>
    </source>
</evidence>
<evidence type="ECO:0000256" key="4">
    <source>
        <dbReference type="ARBA" id="ARBA00023204"/>
    </source>
</evidence>
<dbReference type="GO" id="GO:0005739">
    <property type="term" value="C:mitochondrion"/>
    <property type="evidence" value="ECO:0007669"/>
    <property type="project" value="UniProtKB-SubCell"/>
</dbReference>
<dbReference type="EC" id="4.2.99.18" evidence="7"/>
<protein>
    <recommendedName>
        <fullName evidence="7">Endonuclease III homolog</fullName>
        <ecNumber evidence="7">3.2.2.-</ecNumber>
        <ecNumber evidence="7">4.2.99.18</ecNumber>
    </recommendedName>
    <alternativeName>
        <fullName evidence="7">Bifunctional DNA N-glycosylase/DNA-(apurinic or apyrimidinic site) lyase</fullName>
        <shortName evidence="7">DNA glycosylase/AP lyase</shortName>
    </alternativeName>
</protein>
<comment type="subcellular location">
    <subcellularLocation>
        <location evidence="7">Nucleus</location>
    </subcellularLocation>
    <subcellularLocation>
        <location evidence="7">Mitochondrion</location>
    </subcellularLocation>
</comment>
<dbReference type="GO" id="GO:0006285">
    <property type="term" value="P:base-excision repair, AP site formation"/>
    <property type="evidence" value="ECO:0007669"/>
    <property type="project" value="UniProtKB-UniRule"/>
</dbReference>
<sequence length="297" mass="32920">MKKSTPSEQLKTLIEFRKKSFAPVDTMGCSKVGDKSDPKTYRFQTLMGLMLSAQTKDEITAEAIQNLKKGLKGGLTAHTLANANQESVQEMIRKVSFYKTKAGRIIEAAQICERDYDSDIPKTIKDLTALKGVGIKMATLAMSHAWNEQTGIGVDVHVHRIANRLQWVKTKTPEATEDALQEVFPKELWEPLNETIVGFGQTICGAVKQKCELCPITDSCAYYNGIDSGDESDSEKKEKSSKNSKRTKNSRTAKNTKNTKNTKKGGRKSKKVESETESEVSFESEKEASSGDFDDSD</sequence>
<dbReference type="AlphaFoldDB" id="A0A1J4K3K3"/>
<dbReference type="OrthoDB" id="2099276at2759"/>
<dbReference type="Proteomes" id="UP000179807">
    <property type="component" value="Unassembled WGS sequence"/>
</dbReference>
<evidence type="ECO:0000256" key="5">
    <source>
        <dbReference type="ARBA" id="ARBA00023239"/>
    </source>
</evidence>
<feature type="compositionally biased region" description="Basic residues" evidence="8">
    <location>
        <begin position="260"/>
        <end position="270"/>
    </location>
</feature>
<comment type="catalytic activity">
    <reaction evidence="7">
        <text>2'-deoxyribonucleotide-(2'-deoxyribose 5'-phosphate)-2'-deoxyribonucleotide-DNA = a 3'-end 2'-deoxyribonucleotide-(2,3-dehydro-2,3-deoxyribose 5'-phosphate)-DNA + a 5'-end 5'-phospho-2'-deoxyribonucleoside-DNA + H(+)</text>
        <dbReference type="Rhea" id="RHEA:66592"/>
        <dbReference type="Rhea" id="RHEA-COMP:13180"/>
        <dbReference type="Rhea" id="RHEA-COMP:16897"/>
        <dbReference type="Rhea" id="RHEA-COMP:17067"/>
        <dbReference type="ChEBI" id="CHEBI:15378"/>
        <dbReference type="ChEBI" id="CHEBI:136412"/>
        <dbReference type="ChEBI" id="CHEBI:157695"/>
        <dbReference type="ChEBI" id="CHEBI:167181"/>
        <dbReference type="EC" id="4.2.99.18"/>
    </reaction>
</comment>
<dbReference type="VEuPathDB" id="TrichDB:TRFO_26618"/>
<dbReference type="PANTHER" id="PTHR43286">
    <property type="entry name" value="ENDONUCLEASE III-LIKE PROTEIN 1"/>
    <property type="match status" value="1"/>
</dbReference>
<proteinExistence type="inferred from homology"/>
<evidence type="ECO:0000256" key="2">
    <source>
        <dbReference type="ARBA" id="ARBA00022763"/>
    </source>
</evidence>
<comment type="caution">
    <text evidence="10">The sequence shown here is derived from an EMBL/GenBank/DDBJ whole genome shotgun (WGS) entry which is preliminary data.</text>
</comment>
<dbReference type="GO" id="GO:0140078">
    <property type="term" value="F:class I DNA-(apurinic or apyrimidinic site) endonuclease activity"/>
    <property type="evidence" value="ECO:0007669"/>
    <property type="project" value="UniProtKB-EC"/>
</dbReference>
<evidence type="ECO:0000256" key="7">
    <source>
        <dbReference type="HAMAP-Rule" id="MF_03183"/>
    </source>
</evidence>
<keyword evidence="11" id="KW-1185">Reference proteome</keyword>
<dbReference type="InterPro" id="IPR003265">
    <property type="entry name" value="HhH-GPD_domain"/>
</dbReference>
<evidence type="ECO:0000313" key="11">
    <source>
        <dbReference type="Proteomes" id="UP000179807"/>
    </source>
</evidence>
<dbReference type="InterPro" id="IPR030841">
    <property type="entry name" value="NTH1"/>
</dbReference>
<organism evidence="10 11">
    <name type="scientific">Tritrichomonas foetus</name>
    <dbReference type="NCBI Taxonomy" id="1144522"/>
    <lineage>
        <taxon>Eukaryota</taxon>
        <taxon>Metamonada</taxon>
        <taxon>Parabasalia</taxon>
        <taxon>Tritrichomonadida</taxon>
        <taxon>Tritrichomonadidae</taxon>
        <taxon>Tritrichomonas</taxon>
    </lineage>
</organism>
<accession>A0A1J4K3K3</accession>
<evidence type="ECO:0000256" key="8">
    <source>
        <dbReference type="SAM" id="MobiDB-lite"/>
    </source>
</evidence>
<keyword evidence="5 7" id="KW-0456">Lyase</keyword>
<dbReference type="GO" id="GO:0003677">
    <property type="term" value="F:DNA binding"/>
    <property type="evidence" value="ECO:0007669"/>
    <property type="project" value="UniProtKB-UniRule"/>
</dbReference>
<evidence type="ECO:0000256" key="3">
    <source>
        <dbReference type="ARBA" id="ARBA00022801"/>
    </source>
</evidence>
<dbReference type="HAMAP" id="MF_03183">
    <property type="entry name" value="Endonuclease_III_Nth"/>
    <property type="match status" value="1"/>
</dbReference>
<evidence type="ECO:0000256" key="6">
    <source>
        <dbReference type="ARBA" id="ARBA00023295"/>
    </source>
</evidence>
<keyword evidence="4 7" id="KW-0234">DNA repair</keyword>
<dbReference type="PANTHER" id="PTHR43286:SF1">
    <property type="entry name" value="ENDONUCLEASE III-LIKE PROTEIN 1"/>
    <property type="match status" value="1"/>
</dbReference>
<dbReference type="InterPro" id="IPR011257">
    <property type="entry name" value="DNA_glycosylase"/>
</dbReference>
<dbReference type="EMBL" id="MLAK01000753">
    <property type="protein sequence ID" value="OHT05554.1"/>
    <property type="molecule type" value="Genomic_DNA"/>
</dbReference>
<comment type="similarity">
    <text evidence="1 7">Belongs to the Nth/MutY family.</text>
</comment>
<keyword evidence="6 7" id="KW-0326">Glycosidase</keyword>
<dbReference type="EC" id="3.2.2.-" evidence="7"/>
<dbReference type="GO" id="GO:0000703">
    <property type="term" value="F:oxidized pyrimidine nucleobase lesion DNA N-glycosylase activity"/>
    <property type="evidence" value="ECO:0007669"/>
    <property type="project" value="UniProtKB-UniRule"/>
</dbReference>
<keyword evidence="2 7" id="KW-0227">DNA damage</keyword>
<feature type="compositionally biased region" description="Basic residues" evidence="8">
    <location>
        <begin position="242"/>
        <end position="251"/>
    </location>
</feature>
<name>A0A1J4K3K3_9EUKA</name>
<dbReference type="Pfam" id="PF00730">
    <property type="entry name" value="HhH-GPD"/>
    <property type="match status" value="1"/>
</dbReference>
<dbReference type="SUPFAM" id="SSF48150">
    <property type="entry name" value="DNA-glycosylase"/>
    <property type="match status" value="1"/>
</dbReference>
<dbReference type="GO" id="GO:0005634">
    <property type="term" value="C:nucleus"/>
    <property type="evidence" value="ECO:0007669"/>
    <property type="project" value="UniProtKB-SubCell"/>
</dbReference>
<keyword evidence="7" id="KW-0496">Mitochondrion</keyword>
<dbReference type="GO" id="GO:0006289">
    <property type="term" value="P:nucleotide-excision repair"/>
    <property type="evidence" value="ECO:0007669"/>
    <property type="project" value="TreeGrafter"/>
</dbReference>
<feature type="region of interest" description="Disordered" evidence="8">
    <location>
        <begin position="227"/>
        <end position="297"/>
    </location>
</feature>
<dbReference type="InterPro" id="IPR023170">
    <property type="entry name" value="HhH_base_excis_C"/>
</dbReference>